<evidence type="ECO:0000259" key="8">
    <source>
        <dbReference type="Pfam" id="PF13873"/>
    </source>
</evidence>
<proteinExistence type="predicted"/>
<evidence type="ECO:0000313" key="9">
    <source>
        <dbReference type="EMBL" id="KYN09704.1"/>
    </source>
</evidence>
<dbReference type="EMBL" id="KQ981082">
    <property type="protein sequence ID" value="KYN09704.1"/>
    <property type="molecule type" value="Genomic_DNA"/>
</dbReference>
<keyword evidence="3" id="KW-0805">Transcription regulation</keyword>
<evidence type="ECO:0000256" key="1">
    <source>
        <dbReference type="ARBA" id="ARBA00011764"/>
    </source>
</evidence>
<keyword evidence="4" id="KW-0804">Transcription</keyword>
<organism evidence="9 10">
    <name type="scientific">Trachymyrmex cornetzi</name>
    <dbReference type="NCBI Taxonomy" id="471704"/>
    <lineage>
        <taxon>Eukaryota</taxon>
        <taxon>Metazoa</taxon>
        <taxon>Ecdysozoa</taxon>
        <taxon>Arthropoda</taxon>
        <taxon>Hexapoda</taxon>
        <taxon>Insecta</taxon>
        <taxon>Pterygota</taxon>
        <taxon>Neoptera</taxon>
        <taxon>Endopterygota</taxon>
        <taxon>Hymenoptera</taxon>
        <taxon>Apocrita</taxon>
        <taxon>Aculeata</taxon>
        <taxon>Formicoidea</taxon>
        <taxon>Formicidae</taxon>
        <taxon>Myrmicinae</taxon>
        <taxon>Trachymyrmex</taxon>
    </lineage>
</organism>
<gene>
    <name evidence="9" type="ORF">ALC57_18225</name>
</gene>
<reference evidence="9 10" key="1">
    <citation type="submission" date="2015-09" db="EMBL/GenBank/DDBJ databases">
        <title>Trachymyrmex cornetzi WGS genome.</title>
        <authorList>
            <person name="Nygaard S."/>
            <person name="Hu H."/>
            <person name="Boomsma J."/>
            <person name="Zhang G."/>
        </authorList>
    </citation>
    <scope>NUCLEOTIDE SEQUENCE [LARGE SCALE GENOMIC DNA]</scope>
    <source>
        <strain evidence="9">Tcor2-1</strain>
        <tissue evidence="9">Whole body</tissue>
    </source>
</reference>
<evidence type="ECO:0000313" key="10">
    <source>
        <dbReference type="Proteomes" id="UP000078492"/>
    </source>
</evidence>
<keyword evidence="10" id="KW-1185">Reference proteome</keyword>
<feature type="region of interest" description="Disordered" evidence="7">
    <location>
        <begin position="225"/>
        <end position="247"/>
    </location>
</feature>
<feature type="domain" description="Myb/SANT-like DNA-binding" evidence="8">
    <location>
        <begin position="6"/>
        <end position="81"/>
    </location>
</feature>
<feature type="compositionally biased region" description="Low complexity" evidence="7">
    <location>
        <begin position="238"/>
        <end position="247"/>
    </location>
</feature>
<dbReference type="KEGG" id="tcz:108769598"/>
<evidence type="ECO:0000256" key="4">
    <source>
        <dbReference type="ARBA" id="ARBA00023163"/>
    </source>
</evidence>
<evidence type="ECO:0000256" key="3">
    <source>
        <dbReference type="ARBA" id="ARBA00023015"/>
    </source>
</evidence>
<name>A0A195DBB0_9HYME</name>
<dbReference type="Pfam" id="PF13873">
    <property type="entry name" value="Myb_DNA-bind_5"/>
    <property type="match status" value="1"/>
</dbReference>
<dbReference type="Proteomes" id="UP000078492">
    <property type="component" value="Unassembled WGS sequence"/>
</dbReference>
<feature type="compositionally biased region" description="Polar residues" evidence="7">
    <location>
        <begin position="225"/>
        <end position="237"/>
    </location>
</feature>
<evidence type="ECO:0000256" key="7">
    <source>
        <dbReference type="SAM" id="MobiDB-lite"/>
    </source>
</evidence>
<evidence type="ECO:0000256" key="5">
    <source>
        <dbReference type="ARBA" id="ARBA00025466"/>
    </source>
</evidence>
<dbReference type="InterPro" id="IPR028002">
    <property type="entry name" value="Myb_DNA-bind_5"/>
</dbReference>
<comment type="subunit">
    <text evidence="1">Self-associates forming complexes of several hundred monomers.</text>
</comment>
<feature type="coiled-coil region" evidence="6">
    <location>
        <begin position="257"/>
        <end position="284"/>
    </location>
</feature>
<evidence type="ECO:0000256" key="2">
    <source>
        <dbReference type="ARBA" id="ARBA00016807"/>
    </source>
</evidence>
<keyword evidence="6" id="KW-0175">Coiled coil</keyword>
<accession>A0A195DBB0</accession>
<dbReference type="AlphaFoldDB" id="A0A195DBB0"/>
<dbReference type="OrthoDB" id="6084504at2759"/>
<protein>
    <recommendedName>
        <fullName evidence="2">Regulatory protein zeste</fullName>
    </recommendedName>
</protein>
<sequence>MIRKTRNENFSREEKEFVVRFVNEHLKILENKSNTSEVYLKKRDKWRELTEKLEAFGVVRDWKEVRHAYQRWKWFARRNITALQKWGDNIPTSMSPTEFDYMIYNVSSQKFEDDESNFSNEFENNHVTNEYDELSNVSPSFDTNSGSYVSHPLQFTEKPIEYTNEILDNLKIKMEQTDEDLPKTCEKTRIDNTGVQSTSVPANSTNVTNVSRKSSFDVAEFVPNKNQKISSNNDQKANNGTSNNVNSNIEYKRRENLLKLKLLRTQLNREIREEEESKIRMEQEKIKLNILKLQLKRERILLKNMQSSS</sequence>
<comment type="function">
    <text evidence="5">Involved in transvection phenomena (= synapsis-dependent gene expression), where the synaptic pairing of chromosomes carrying genes with which zeste interacts influences the expression of these genes. Zeste binds to DNA and stimulates transcription from a nearby promoter.</text>
</comment>
<evidence type="ECO:0000256" key="6">
    <source>
        <dbReference type="SAM" id="Coils"/>
    </source>
</evidence>